<feature type="DNA-binding region" description="OmpR/PhoB-type" evidence="2">
    <location>
        <begin position="1"/>
        <end position="94"/>
    </location>
</feature>
<organism evidence="4 5">
    <name type="scientific">Roseobacter sinensis</name>
    <dbReference type="NCBI Taxonomy" id="2931391"/>
    <lineage>
        <taxon>Bacteria</taxon>
        <taxon>Pseudomonadati</taxon>
        <taxon>Pseudomonadota</taxon>
        <taxon>Alphaproteobacteria</taxon>
        <taxon>Rhodobacterales</taxon>
        <taxon>Roseobacteraceae</taxon>
        <taxon>Roseobacter</taxon>
    </lineage>
</organism>
<evidence type="ECO:0000256" key="2">
    <source>
        <dbReference type="PROSITE-ProRule" id="PRU01091"/>
    </source>
</evidence>
<dbReference type="SMART" id="SM00862">
    <property type="entry name" value="Trans_reg_C"/>
    <property type="match status" value="1"/>
</dbReference>
<dbReference type="Gene3D" id="1.25.40.10">
    <property type="entry name" value="Tetratricopeptide repeat domain"/>
    <property type="match status" value="1"/>
</dbReference>
<dbReference type="Proteomes" id="UP001208690">
    <property type="component" value="Unassembled WGS sequence"/>
</dbReference>
<proteinExistence type="predicted"/>
<dbReference type="RefSeq" id="WP_263846565.1">
    <property type="nucleotide sequence ID" value="NZ_JALIEB010000040.1"/>
</dbReference>
<dbReference type="InterPro" id="IPR036388">
    <property type="entry name" value="WH-like_DNA-bd_sf"/>
</dbReference>
<feature type="domain" description="OmpR/PhoB-type" evidence="3">
    <location>
        <begin position="1"/>
        <end position="94"/>
    </location>
</feature>
<sequence>MVLVLDGWRIDLPSRRAERGRRSVVLSPRAIRLVQVFAEAPGETFSRDTLLNRVWPEVTVSDESLTQVVSELRRKLDNRQLVATIPRGGYRLAAPLLREAGASGTTTRAEGLVSSIDAYALCLEARSCLGRAYEGALRDFTALASQAVALAPDDGETRALYAMALLKRHIYWSEGTGLIDSALIEAEAAIRRAPDHAEGYLATGAAQIAVGQRAAGQREIATALSLARGDAQLHLEAAIHVMAAGNHRSAAALAVRAADLDSAGFTGDLLAARYLERQDPARAHIHAERALRKIRAELEIDPAALRALYGLGPLLAQLGDAQGARAVLDSLPHQNSPLEYYRALGFARLGDVSSALERIDFLRSRGWRGFFSIDADEGFRPVRQSARFRRLQRELMSA</sequence>
<reference evidence="4 5" key="1">
    <citation type="submission" date="2022-04" db="EMBL/GenBank/DDBJ databases">
        <title>Roseobacter sp. WL0113 is a bacterium isolated from neritic sediment.</title>
        <authorList>
            <person name="Wang L."/>
            <person name="He W."/>
            <person name="Zhang D.-F."/>
        </authorList>
    </citation>
    <scope>NUCLEOTIDE SEQUENCE [LARGE SCALE GENOMIC DNA]</scope>
    <source>
        <strain evidence="4 5">WL0113</strain>
    </source>
</reference>
<dbReference type="SUPFAM" id="SSF48452">
    <property type="entry name" value="TPR-like"/>
    <property type="match status" value="1"/>
</dbReference>
<evidence type="ECO:0000313" key="4">
    <source>
        <dbReference type="EMBL" id="MCV3274361.1"/>
    </source>
</evidence>
<name>A0ABT3BLC5_9RHOB</name>
<dbReference type="InterPro" id="IPR001867">
    <property type="entry name" value="OmpR/PhoB-type_DNA-bd"/>
</dbReference>
<gene>
    <name evidence="4" type="ORF">MUB52_23270</name>
</gene>
<keyword evidence="1 2" id="KW-0238">DNA-binding</keyword>
<evidence type="ECO:0000259" key="3">
    <source>
        <dbReference type="PROSITE" id="PS51755"/>
    </source>
</evidence>
<protein>
    <submittedName>
        <fullName evidence="4">Winged helix-turn-helix domain-containing protein</fullName>
    </submittedName>
</protein>
<dbReference type="InterPro" id="IPR011990">
    <property type="entry name" value="TPR-like_helical_dom_sf"/>
</dbReference>
<dbReference type="EMBL" id="JALIEB010000040">
    <property type="protein sequence ID" value="MCV3274361.1"/>
    <property type="molecule type" value="Genomic_DNA"/>
</dbReference>
<dbReference type="Gene3D" id="1.10.10.10">
    <property type="entry name" value="Winged helix-like DNA-binding domain superfamily/Winged helix DNA-binding domain"/>
    <property type="match status" value="1"/>
</dbReference>
<keyword evidence="5" id="KW-1185">Reference proteome</keyword>
<comment type="caution">
    <text evidence="4">The sequence shown here is derived from an EMBL/GenBank/DDBJ whole genome shotgun (WGS) entry which is preliminary data.</text>
</comment>
<accession>A0ABT3BLC5</accession>
<dbReference type="InterPro" id="IPR016032">
    <property type="entry name" value="Sig_transdc_resp-reg_C-effctor"/>
</dbReference>
<evidence type="ECO:0000256" key="1">
    <source>
        <dbReference type="ARBA" id="ARBA00023125"/>
    </source>
</evidence>
<dbReference type="SUPFAM" id="SSF46894">
    <property type="entry name" value="C-terminal effector domain of the bipartite response regulators"/>
    <property type="match status" value="1"/>
</dbReference>
<dbReference type="Pfam" id="PF00486">
    <property type="entry name" value="Trans_reg_C"/>
    <property type="match status" value="1"/>
</dbReference>
<dbReference type="PROSITE" id="PS51755">
    <property type="entry name" value="OMPR_PHOB"/>
    <property type="match status" value="1"/>
</dbReference>
<dbReference type="CDD" id="cd00383">
    <property type="entry name" value="trans_reg_C"/>
    <property type="match status" value="1"/>
</dbReference>
<evidence type="ECO:0000313" key="5">
    <source>
        <dbReference type="Proteomes" id="UP001208690"/>
    </source>
</evidence>